<dbReference type="InterPro" id="IPR016188">
    <property type="entry name" value="PurM-like_N"/>
</dbReference>
<dbReference type="InterPro" id="IPR010918">
    <property type="entry name" value="PurM-like_C_dom"/>
</dbReference>
<dbReference type="GO" id="GO:0006189">
    <property type="term" value="P:'de novo' IMP biosynthetic process"/>
    <property type="evidence" value="ECO:0007669"/>
    <property type="project" value="UniProtKB-UniPathway"/>
</dbReference>
<dbReference type="Gene3D" id="3.90.650.10">
    <property type="entry name" value="PurM-like C-terminal domain"/>
    <property type="match status" value="1"/>
</dbReference>
<evidence type="ECO:0000256" key="2">
    <source>
        <dbReference type="ARBA" id="ARBA00010190"/>
    </source>
</evidence>
<evidence type="ECO:0000256" key="3">
    <source>
        <dbReference type="ARBA" id="ARBA00012217"/>
    </source>
</evidence>
<dbReference type="InterPro" id="IPR036676">
    <property type="entry name" value="PurM-like_C_sf"/>
</dbReference>
<dbReference type="PANTHER" id="PTHR43700:SF1">
    <property type="entry name" value="PHOSPHORIBOSYLAMINOIMIDAZOLE-SUCCINOCARBOXAMIDE SYNTHASE"/>
    <property type="match status" value="1"/>
</dbReference>
<keyword evidence="7" id="KW-0067">ATP-binding</keyword>
<evidence type="ECO:0000256" key="8">
    <source>
        <dbReference type="ARBA" id="ARBA00048475"/>
    </source>
</evidence>
<dbReference type="GO" id="GO:0005737">
    <property type="term" value="C:cytoplasm"/>
    <property type="evidence" value="ECO:0007669"/>
    <property type="project" value="TreeGrafter"/>
</dbReference>
<dbReference type="Proteomes" id="UP000034543">
    <property type="component" value="Unassembled WGS sequence"/>
</dbReference>
<dbReference type="Gene3D" id="3.30.1330.10">
    <property type="entry name" value="PurM-like, N-terminal domain"/>
    <property type="match status" value="1"/>
</dbReference>
<dbReference type="EMBL" id="LCFB01000039">
    <property type="protein sequence ID" value="KKS83448.1"/>
    <property type="molecule type" value="Genomic_DNA"/>
</dbReference>
<dbReference type="Pfam" id="PF00586">
    <property type="entry name" value="AIRS"/>
    <property type="match status" value="1"/>
</dbReference>
<name>A0A0G1F997_9BACT</name>
<evidence type="ECO:0000313" key="12">
    <source>
        <dbReference type="EMBL" id="KKS83448.1"/>
    </source>
</evidence>
<dbReference type="STRING" id="1618436.UV59_C0039G0001"/>
<dbReference type="Gene3D" id="3.30.200.20">
    <property type="entry name" value="Phosphorylase Kinase, domain 1"/>
    <property type="match status" value="1"/>
</dbReference>
<comment type="pathway">
    <text evidence="1">Purine metabolism; IMP biosynthesis via de novo pathway; 5-amino-1-(5-phospho-D-ribosyl)imidazole-4-carboxamide from 5-amino-1-(5-phospho-D-ribosyl)imidazole-4-carboxylate: step 1/2.</text>
</comment>
<reference evidence="12 13" key="1">
    <citation type="journal article" date="2015" name="Nature">
        <title>rRNA introns, odd ribosomes, and small enigmatic genomes across a large radiation of phyla.</title>
        <authorList>
            <person name="Brown C.T."/>
            <person name="Hug L.A."/>
            <person name="Thomas B.C."/>
            <person name="Sharon I."/>
            <person name="Castelle C.J."/>
            <person name="Singh A."/>
            <person name="Wilkins M.J."/>
            <person name="Williams K.H."/>
            <person name="Banfield J.F."/>
        </authorList>
    </citation>
    <scope>NUCLEOTIDE SEQUENCE [LARGE SCALE GENOMIC DNA]</scope>
</reference>
<evidence type="ECO:0000259" key="11">
    <source>
        <dbReference type="Pfam" id="PF02769"/>
    </source>
</evidence>
<dbReference type="InterPro" id="IPR028923">
    <property type="entry name" value="SAICAR_synt/ADE2_N"/>
</dbReference>
<dbReference type="EC" id="6.3.2.6" evidence="3"/>
<evidence type="ECO:0000313" key="13">
    <source>
        <dbReference type="Proteomes" id="UP000034543"/>
    </source>
</evidence>
<evidence type="ECO:0000256" key="7">
    <source>
        <dbReference type="ARBA" id="ARBA00022840"/>
    </source>
</evidence>
<comment type="caution">
    <text evidence="12">The sequence shown here is derived from an EMBL/GenBank/DDBJ whole genome shotgun (WGS) entry which is preliminary data.</text>
</comment>
<dbReference type="AlphaFoldDB" id="A0A0G1F997"/>
<accession>A0A0G1F997</accession>
<keyword evidence="5" id="KW-0547">Nucleotide-binding</keyword>
<gene>
    <name evidence="12" type="ORF">UV59_C0039G0001</name>
</gene>
<protein>
    <recommendedName>
        <fullName evidence="3">phosphoribosylaminoimidazolesuccinocarboxamide synthase</fullName>
        <ecNumber evidence="3">6.3.2.6</ecNumber>
    </recommendedName>
</protein>
<organism evidence="12 13">
    <name type="scientific">Candidatus Gottesmanbacteria bacterium GW2011_GWA1_43_11</name>
    <dbReference type="NCBI Taxonomy" id="1618436"/>
    <lineage>
        <taxon>Bacteria</taxon>
        <taxon>Candidatus Gottesmaniibacteriota</taxon>
    </lineage>
</organism>
<dbReference type="InterPro" id="IPR036921">
    <property type="entry name" value="PurM-like_N_sf"/>
</dbReference>
<dbReference type="GO" id="GO:0004639">
    <property type="term" value="F:phosphoribosylaminoimidazolesuccinocarboxamide synthase activity"/>
    <property type="evidence" value="ECO:0007669"/>
    <property type="project" value="UniProtKB-EC"/>
</dbReference>
<dbReference type="SUPFAM" id="SSF56042">
    <property type="entry name" value="PurM C-terminal domain-like"/>
    <property type="match status" value="1"/>
</dbReference>
<keyword evidence="6" id="KW-0658">Purine biosynthesis</keyword>
<keyword evidence="4 12" id="KW-0436">Ligase</keyword>
<evidence type="ECO:0000256" key="4">
    <source>
        <dbReference type="ARBA" id="ARBA00022598"/>
    </source>
</evidence>
<proteinExistence type="inferred from homology"/>
<feature type="domain" description="PurM-like N-terminal" evidence="9">
    <location>
        <begin position="347"/>
        <end position="447"/>
    </location>
</feature>
<dbReference type="SUPFAM" id="SSF55326">
    <property type="entry name" value="PurM N-terminal domain-like"/>
    <property type="match status" value="1"/>
</dbReference>
<dbReference type="SUPFAM" id="SSF56104">
    <property type="entry name" value="SAICAR synthase-like"/>
    <property type="match status" value="1"/>
</dbReference>
<dbReference type="Pfam" id="PF01259">
    <property type="entry name" value="SAICAR_synt"/>
    <property type="match status" value="1"/>
</dbReference>
<comment type="catalytic activity">
    <reaction evidence="8">
        <text>5-amino-1-(5-phospho-D-ribosyl)imidazole-4-carboxylate + L-aspartate + ATP = (2S)-2-[5-amino-1-(5-phospho-beta-D-ribosyl)imidazole-4-carboxamido]succinate + ADP + phosphate + 2 H(+)</text>
        <dbReference type="Rhea" id="RHEA:22628"/>
        <dbReference type="ChEBI" id="CHEBI:15378"/>
        <dbReference type="ChEBI" id="CHEBI:29991"/>
        <dbReference type="ChEBI" id="CHEBI:30616"/>
        <dbReference type="ChEBI" id="CHEBI:43474"/>
        <dbReference type="ChEBI" id="CHEBI:58443"/>
        <dbReference type="ChEBI" id="CHEBI:77657"/>
        <dbReference type="ChEBI" id="CHEBI:456216"/>
        <dbReference type="EC" id="6.3.2.6"/>
    </reaction>
</comment>
<dbReference type="PATRIC" id="fig|1618436.3.peg.1429"/>
<dbReference type="CDD" id="cd01414">
    <property type="entry name" value="SAICAR_synt_Sc"/>
    <property type="match status" value="1"/>
</dbReference>
<evidence type="ECO:0000256" key="6">
    <source>
        <dbReference type="ARBA" id="ARBA00022755"/>
    </source>
</evidence>
<sequence length="639" mass="71127">MLGHIPFKGAVLNLLAAWWFEKTKHLVPNHLISVPHPNVTIAKNCTSIPVEMVVRGYISGVTKTSIWYSYNQGERVIYGIKFPDGLKKNQKLPTPVITPTTHGGGKGGHDERLTKEEIIKRKLVSPKMYAEMERTCLELFKFGSNVCKKQGLILVDTKYEFGLYDGTFMLMDEIHTPDSSRFWKAATYEARFKKGLEPENFDKEFLRLWYVAKGYQGDGPPPPMSEQLVVDLAQRYIDVYETITSQKFYEYSYPIENEIQQAVSRALNPSNKNGNGITYESAGVNYAALDQVKRLAQQTAKRTSFHLKAFGMSEVSASRGESAYVWEETDSFRALVIEGLGTKNLVADAMRKITGKTYYDTIAQDAVAMIVNDLITVGAAPQVINAYFAVGSSDWFNDEKRAKDLVAGWTEACELAGVVWGGGETPTLKKVIEPDAIDLAGAAVGIVTPKTRLLLGDKITSGDRILLVESNGIHANGLTLARAVADALPQGYESKLTDGTLFGEVLLKPTHIYVKLVAALFAADIDIHYMVNITGHGWRKLMRAARDFVYQIETVPEPQAVFTFIQEHSKSTEAEMYGTFNMGAGFAFFIPESECAKAQSICTQHGFKSWNSGYVKRIPKRVEIKPKRIIFSEGELAIR</sequence>
<dbReference type="GO" id="GO:0005524">
    <property type="term" value="F:ATP binding"/>
    <property type="evidence" value="ECO:0007669"/>
    <property type="project" value="UniProtKB-KW"/>
</dbReference>
<dbReference type="UniPathway" id="UPA00074">
    <property type="reaction ID" value="UER00131"/>
</dbReference>
<evidence type="ECO:0000256" key="5">
    <source>
        <dbReference type="ARBA" id="ARBA00022741"/>
    </source>
</evidence>
<evidence type="ECO:0000259" key="10">
    <source>
        <dbReference type="Pfam" id="PF01259"/>
    </source>
</evidence>
<dbReference type="InterPro" id="IPR018236">
    <property type="entry name" value="SAICAR_synthetase_CS"/>
</dbReference>
<evidence type="ECO:0000256" key="1">
    <source>
        <dbReference type="ARBA" id="ARBA00004672"/>
    </source>
</evidence>
<dbReference type="PROSITE" id="PS01058">
    <property type="entry name" value="SAICAR_SYNTHETASE_2"/>
    <property type="match status" value="1"/>
</dbReference>
<dbReference type="Gene3D" id="3.30.470.20">
    <property type="entry name" value="ATP-grasp fold, B domain"/>
    <property type="match status" value="1"/>
</dbReference>
<evidence type="ECO:0000259" key="9">
    <source>
        <dbReference type="Pfam" id="PF00586"/>
    </source>
</evidence>
<comment type="similarity">
    <text evidence="2">Belongs to the SAICAR synthetase family.</text>
</comment>
<feature type="domain" description="SAICAR synthetase/ADE2 N-terminal" evidence="10">
    <location>
        <begin position="4"/>
        <end position="216"/>
    </location>
</feature>
<dbReference type="Pfam" id="PF02769">
    <property type="entry name" value="AIRS_C"/>
    <property type="match status" value="1"/>
</dbReference>
<feature type="domain" description="PurM-like C-terminal" evidence="11">
    <location>
        <begin position="461"/>
        <end position="615"/>
    </location>
</feature>
<dbReference type="PANTHER" id="PTHR43700">
    <property type="entry name" value="PHOSPHORIBOSYLAMINOIMIDAZOLE-SUCCINOCARBOXAMIDE SYNTHASE"/>
    <property type="match status" value="1"/>
</dbReference>